<reference evidence="4" key="1">
    <citation type="submission" date="2019-01" db="EMBL/GenBank/DDBJ databases">
        <title>Gri0909 isolated from a small marine red alga.</title>
        <authorList>
            <person name="Kim J."/>
            <person name="Jeong S.E."/>
            <person name="Jeon C.O."/>
        </authorList>
    </citation>
    <scope>NUCLEOTIDE SEQUENCE [LARGE SCALE GENOMIC DNA]</scope>
    <source>
        <strain evidence="4">Gri0909</strain>
    </source>
</reference>
<dbReference type="Proteomes" id="UP000287447">
    <property type="component" value="Unassembled WGS sequence"/>
</dbReference>
<name>A0A3S3USM0_9PROT</name>
<feature type="domain" description="6-hydroxymethylpterin diphosphokinase MptE-like" evidence="1">
    <location>
        <begin position="287"/>
        <end position="437"/>
    </location>
</feature>
<dbReference type="Pfam" id="PF01973">
    <property type="entry name" value="MptE-like"/>
    <property type="match status" value="1"/>
</dbReference>
<gene>
    <name evidence="3" type="ORF">EOI86_10425</name>
</gene>
<comment type="caution">
    <text evidence="3">The sequence shown here is derived from an EMBL/GenBank/DDBJ whole genome shotgun (WGS) entry which is preliminary data.</text>
</comment>
<dbReference type="InterPro" id="IPR002826">
    <property type="entry name" value="MptE-like"/>
</dbReference>
<protein>
    <submittedName>
        <fullName evidence="3">DUF115 domain-containing protein</fullName>
    </submittedName>
</protein>
<sequence length="890" mass="100747">MLYDDNLEALKPYLSPEHYEFLRRKEPCGVEILPVDPDGTRHNMFIEGRPHYHPDAETVISKQLRDYFQNPTRVNLAEPIYLIPFDSKKALGKARSGHFLKNQLLNLEGANYTGEHALSTETRNGFAVIVGLGTGRHVEFLIDKLNCQNFVICDYYIDFLQASLGFTDWVRVASKLREKRATLKFLMSDDQRMLSIALSTYLREKDIGLLPGSYFYPHYDLDRELTLYKSIVSEFNSIKGYNGWAEDESIHLRNICDNLRKAVHQAHGQTDEERPRYSFIAPSKTNEKSSKPVVVAGSGPSLTQFIPALAEIREDVILVGAGTSLKPLAEAGLYPDLHFELENTPMVVDQLSTVENPDAFKQTTLVASVSVDRQVSDMFDDVYFFNRTGDMVLHALRPILEPFPESGGTAVNSALNLCLTLNPPAIFLAGVDYAYSADGAHHVENVAYNHKAWTTKNPGFIKPPDSRSIPGNDGRNVQTTDNWAFMLSLTNRLLLQNESETLVYNCGEGAAIAKADPVLDPARFLALVREHCRDVELARESGLSPLAGLNYVTLGETELAAFIDNAAAMLQESEKLVLDLVSIFQAKTEKLYPNIPLADMDRLVVDAFEESFERINTVSSKDLGAATLIREECRYSFHILRQYFVTQSADSVGSFLKKGLRFLCESLIRTMARFRLEAERSIAGTGLMTFDSEHSTNELYGLYRCWWEALFDFDTDGVLRNLGAMLPLLADPCWTVEETIGWYLCQFPQDSEELEPLFDFVNKTSIPGYWDSCPYCGATELKVDNVIRTPMQVMPSLKCGQCSQTFFSRKNFQTKMLPAHLMSMSHDKHDRLQCYRKDRGGLEEYIDLYLEYSFRCGNEDFALSGDFEHEKKKLKDFCRVEFPNAQWEGL</sequence>
<evidence type="ECO:0000313" key="3">
    <source>
        <dbReference type="EMBL" id="RVU39615.1"/>
    </source>
</evidence>
<feature type="domain" description="Glycosyltransferase Maf N-terminal" evidence="2">
    <location>
        <begin position="2"/>
        <end position="222"/>
    </location>
</feature>
<accession>A0A3S3USM0</accession>
<evidence type="ECO:0000313" key="4">
    <source>
        <dbReference type="Proteomes" id="UP000287447"/>
    </source>
</evidence>
<evidence type="ECO:0000259" key="1">
    <source>
        <dbReference type="Pfam" id="PF01973"/>
    </source>
</evidence>
<dbReference type="Pfam" id="PF20157">
    <property type="entry name" value="Maf_flag10_N"/>
    <property type="match status" value="1"/>
</dbReference>
<dbReference type="RefSeq" id="WP_127764986.1">
    <property type="nucleotide sequence ID" value="NZ_SADE01000001.1"/>
</dbReference>
<dbReference type="EMBL" id="SADE01000001">
    <property type="protein sequence ID" value="RVU39615.1"/>
    <property type="molecule type" value="Genomic_DNA"/>
</dbReference>
<evidence type="ECO:0000259" key="2">
    <source>
        <dbReference type="Pfam" id="PF20157"/>
    </source>
</evidence>
<dbReference type="AlphaFoldDB" id="A0A3S3USM0"/>
<organism evidence="3 4">
    <name type="scientific">Hwanghaeella grinnelliae</name>
    <dbReference type="NCBI Taxonomy" id="2500179"/>
    <lineage>
        <taxon>Bacteria</taxon>
        <taxon>Pseudomonadati</taxon>
        <taxon>Pseudomonadota</taxon>
        <taxon>Alphaproteobacteria</taxon>
        <taxon>Rhodospirillales</taxon>
        <taxon>Rhodospirillaceae</taxon>
        <taxon>Hwanghaeella</taxon>
    </lineage>
</organism>
<dbReference type="OrthoDB" id="7254531at2"/>
<dbReference type="InterPro" id="IPR045376">
    <property type="entry name" value="Maf_N"/>
</dbReference>
<keyword evidence="4" id="KW-1185">Reference proteome</keyword>
<proteinExistence type="predicted"/>
<dbReference type="PANTHER" id="PTHR41786:SF1">
    <property type="entry name" value="6-HYDROXYMETHYLPTERIN DIPHOSPHOKINASE MPTE-LIKE DOMAIN-CONTAINING PROTEIN"/>
    <property type="match status" value="1"/>
</dbReference>
<dbReference type="PANTHER" id="PTHR41786">
    <property type="entry name" value="MOTILITY ACCESSORY FACTOR MAF"/>
    <property type="match status" value="1"/>
</dbReference>